<evidence type="ECO:0000256" key="2">
    <source>
        <dbReference type="PROSITE-ProRule" id="PRU00335"/>
    </source>
</evidence>
<dbReference type="PROSITE" id="PS50977">
    <property type="entry name" value="HTH_TETR_2"/>
    <property type="match status" value="1"/>
</dbReference>
<dbReference type="SUPFAM" id="SSF46689">
    <property type="entry name" value="Homeodomain-like"/>
    <property type="match status" value="1"/>
</dbReference>
<dbReference type="Proteomes" id="UP000053405">
    <property type="component" value="Unassembled WGS sequence"/>
</dbReference>
<dbReference type="InterPro" id="IPR001647">
    <property type="entry name" value="HTH_TetR"/>
</dbReference>
<evidence type="ECO:0000313" key="5">
    <source>
        <dbReference type="Proteomes" id="UP000053405"/>
    </source>
</evidence>
<accession>L7L6G3</accession>
<protein>
    <submittedName>
        <fullName evidence="4">Putative TetR family transcriptional regulator</fullName>
    </submittedName>
</protein>
<dbReference type="RefSeq" id="WP_005936373.1">
    <property type="nucleotide sequence ID" value="NZ_ATVK01000041.1"/>
</dbReference>
<feature type="domain" description="HTH tetR-type" evidence="3">
    <location>
        <begin position="7"/>
        <end position="67"/>
    </location>
</feature>
<dbReference type="GO" id="GO:0000976">
    <property type="term" value="F:transcription cis-regulatory region binding"/>
    <property type="evidence" value="ECO:0007669"/>
    <property type="project" value="TreeGrafter"/>
</dbReference>
<reference evidence="4 5" key="1">
    <citation type="submission" date="2012-12" db="EMBL/GenBank/DDBJ databases">
        <title>Whole genome shotgun sequence of Gordonia hirsuta NBRC 16056.</title>
        <authorList>
            <person name="Isaki-Nakamura S."/>
            <person name="Hosoyama A."/>
            <person name="Tsuchikane K."/>
            <person name="Katsumata H."/>
            <person name="Baba S."/>
            <person name="Yamazaki S."/>
            <person name="Fujita N."/>
        </authorList>
    </citation>
    <scope>NUCLEOTIDE SEQUENCE [LARGE SCALE GENOMIC DNA]</scope>
    <source>
        <strain evidence="4 5">NBRC 16056</strain>
    </source>
</reference>
<keyword evidence="5" id="KW-1185">Reference proteome</keyword>
<dbReference type="GO" id="GO:0003700">
    <property type="term" value="F:DNA-binding transcription factor activity"/>
    <property type="evidence" value="ECO:0007669"/>
    <property type="project" value="TreeGrafter"/>
</dbReference>
<dbReference type="PANTHER" id="PTHR30055">
    <property type="entry name" value="HTH-TYPE TRANSCRIPTIONAL REGULATOR RUTR"/>
    <property type="match status" value="1"/>
</dbReference>
<dbReference type="PANTHER" id="PTHR30055:SF239">
    <property type="entry name" value="TRANSCRIPTIONAL REGULATORY PROTEIN"/>
    <property type="match status" value="1"/>
</dbReference>
<feature type="DNA-binding region" description="H-T-H motif" evidence="2">
    <location>
        <begin position="30"/>
        <end position="49"/>
    </location>
</feature>
<dbReference type="eggNOG" id="COG1309">
    <property type="taxonomic scope" value="Bacteria"/>
</dbReference>
<keyword evidence="1 2" id="KW-0238">DNA-binding</keyword>
<dbReference type="AlphaFoldDB" id="L7L6G3"/>
<dbReference type="EMBL" id="BANT01000004">
    <property type="protein sequence ID" value="GAC56346.1"/>
    <property type="molecule type" value="Genomic_DNA"/>
</dbReference>
<dbReference type="InterPro" id="IPR050109">
    <property type="entry name" value="HTH-type_TetR-like_transc_reg"/>
</dbReference>
<evidence type="ECO:0000313" key="4">
    <source>
        <dbReference type="EMBL" id="GAC56346.1"/>
    </source>
</evidence>
<name>L7L6G3_9ACTN</name>
<gene>
    <name evidence="4" type="ORF">GOHSU_04_02160</name>
</gene>
<dbReference type="OrthoDB" id="3218408at2"/>
<evidence type="ECO:0000259" key="3">
    <source>
        <dbReference type="PROSITE" id="PS50977"/>
    </source>
</evidence>
<dbReference type="Gene3D" id="1.10.357.10">
    <property type="entry name" value="Tetracycline Repressor, domain 2"/>
    <property type="match status" value="1"/>
</dbReference>
<dbReference type="STRING" id="1121927.GOHSU_04_02160"/>
<comment type="caution">
    <text evidence="4">The sequence shown here is derived from an EMBL/GenBank/DDBJ whole genome shotgun (WGS) entry which is preliminary data.</text>
</comment>
<proteinExistence type="predicted"/>
<sequence length="187" mass="20962">MAAPRNRLSADDWVDAALTLITAEGVAGLKISRLCEVLEVTKGSFYWHFKDLDALWEAMAERWRTLNSARIGELHQLAELPPERRLLTLSTMLISEHHLTVETAIRDWARINEQVAETVRQIDSEVFNVVYATLSELEISNDQARLLAGLLVYAGIGFIHGHEGLPTPTPEELERALLGLLLPVTEQ</sequence>
<dbReference type="InterPro" id="IPR009057">
    <property type="entry name" value="Homeodomain-like_sf"/>
</dbReference>
<organism evidence="4 5">
    <name type="scientific">Gordonia hirsuta DSM 44140 = NBRC 16056</name>
    <dbReference type="NCBI Taxonomy" id="1121927"/>
    <lineage>
        <taxon>Bacteria</taxon>
        <taxon>Bacillati</taxon>
        <taxon>Actinomycetota</taxon>
        <taxon>Actinomycetes</taxon>
        <taxon>Mycobacteriales</taxon>
        <taxon>Gordoniaceae</taxon>
        <taxon>Gordonia</taxon>
    </lineage>
</organism>
<dbReference type="Pfam" id="PF00440">
    <property type="entry name" value="TetR_N"/>
    <property type="match status" value="1"/>
</dbReference>
<evidence type="ECO:0000256" key="1">
    <source>
        <dbReference type="ARBA" id="ARBA00023125"/>
    </source>
</evidence>